<feature type="transmembrane region" description="Helical" evidence="1">
    <location>
        <begin position="45"/>
        <end position="70"/>
    </location>
</feature>
<dbReference type="RefSeq" id="WP_180044782.1">
    <property type="nucleotide sequence ID" value="NZ_CP048659.1"/>
</dbReference>
<dbReference type="Proteomes" id="UP000593966">
    <property type="component" value="Chromosome"/>
</dbReference>
<dbReference type="EMBL" id="CP048659">
    <property type="protein sequence ID" value="QOW45554.1"/>
    <property type="molecule type" value="Genomic_DNA"/>
</dbReference>
<name>A0A7S6VVA1_9GAMM</name>
<sequence>MWFDLSKKVNWLVALMGCCFLSIFFVTLIANYFNIKIYHDSPWGIIKTFTVLFFLPGYVGYKSMFLFGYVKEQSTLNIYAENFWGFSPITIFLPAFAGGVFANNLYKEIKNKSNEQIYYEQPQYNSAPQPPVVNEPPIQTKVAIQQNKPIYKKLICEAKKVNHSTSGLDFYGILKYAIINTSPNLETRLKWGVISNQPYTISESYTGSIRARLFAFSESFTGSTNSNGYQIGEYYPSFSGTVKSTNQLDINTYASGIISYDQKPSIPSGSYCIVALLEEYDEYTCSHHDKYCVAAWLQFQNSEKF</sequence>
<evidence type="ECO:0000313" key="2">
    <source>
        <dbReference type="EMBL" id="QOW45554.1"/>
    </source>
</evidence>
<dbReference type="AlphaFoldDB" id="A0A7S6VVA1"/>
<feature type="transmembrane region" description="Helical" evidence="1">
    <location>
        <begin position="82"/>
        <end position="106"/>
    </location>
</feature>
<protein>
    <submittedName>
        <fullName evidence="2">Uncharacterized protein</fullName>
    </submittedName>
</protein>
<feature type="transmembrane region" description="Helical" evidence="1">
    <location>
        <begin position="12"/>
        <end position="33"/>
    </location>
</feature>
<keyword evidence="1" id="KW-0812">Transmembrane</keyword>
<keyword evidence="1" id="KW-1133">Transmembrane helix</keyword>
<reference evidence="2 3" key="1">
    <citation type="submission" date="2020-02" db="EMBL/GenBank/DDBJ databases">
        <title>Tigecycline-resistant Acinetobacter species from pigs and migratory birds.</title>
        <authorList>
            <person name="Chen C."/>
            <person name="Sun J."/>
            <person name="Liao X.-P."/>
            <person name="Liu Y.-H."/>
        </authorList>
    </citation>
    <scope>NUCLEOTIDE SEQUENCE [LARGE SCALE GENOMIC DNA]</scope>
    <source>
        <strain evidence="2 3">YH12207_T</strain>
    </source>
</reference>
<proteinExistence type="predicted"/>
<gene>
    <name evidence="2" type="ORF">G0028_06365</name>
</gene>
<evidence type="ECO:0000256" key="1">
    <source>
        <dbReference type="SAM" id="Phobius"/>
    </source>
</evidence>
<accession>A0A7S6VVA1</accession>
<keyword evidence="3" id="KW-1185">Reference proteome</keyword>
<organism evidence="2 3">
    <name type="scientific">Acinetobacter piscicola</name>
    <dbReference type="NCBI Taxonomy" id="2006115"/>
    <lineage>
        <taxon>Bacteria</taxon>
        <taxon>Pseudomonadati</taxon>
        <taxon>Pseudomonadota</taxon>
        <taxon>Gammaproteobacteria</taxon>
        <taxon>Moraxellales</taxon>
        <taxon>Moraxellaceae</taxon>
        <taxon>Acinetobacter</taxon>
    </lineage>
</organism>
<evidence type="ECO:0000313" key="3">
    <source>
        <dbReference type="Proteomes" id="UP000593966"/>
    </source>
</evidence>
<keyword evidence="1" id="KW-0472">Membrane</keyword>